<proteinExistence type="inferred from homology"/>
<evidence type="ECO:0000313" key="8">
    <source>
        <dbReference type="EMBL" id="MEQ2512038.1"/>
    </source>
</evidence>
<keyword evidence="4" id="KW-0862">Zinc</keyword>
<evidence type="ECO:0000313" key="9">
    <source>
        <dbReference type="Proteomes" id="UP001491552"/>
    </source>
</evidence>
<protein>
    <submittedName>
        <fullName evidence="8">Pitrilysin family protein</fullName>
    </submittedName>
</protein>
<evidence type="ECO:0000259" key="7">
    <source>
        <dbReference type="Pfam" id="PF05193"/>
    </source>
</evidence>
<evidence type="ECO:0000256" key="2">
    <source>
        <dbReference type="ARBA" id="ARBA00022670"/>
    </source>
</evidence>
<comment type="similarity">
    <text evidence="1">Belongs to the peptidase M16 family.</text>
</comment>
<dbReference type="SUPFAM" id="SSF63411">
    <property type="entry name" value="LuxS/MPP-like metallohydrolase"/>
    <property type="match status" value="2"/>
</dbReference>
<evidence type="ECO:0000256" key="1">
    <source>
        <dbReference type="ARBA" id="ARBA00007261"/>
    </source>
</evidence>
<dbReference type="InterPro" id="IPR011249">
    <property type="entry name" value="Metalloenz_LuxS/M16"/>
</dbReference>
<dbReference type="Pfam" id="PF00675">
    <property type="entry name" value="Peptidase_M16"/>
    <property type="match status" value="1"/>
</dbReference>
<accession>A0ABV1G9E2</accession>
<keyword evidence="5" id="KW-0482">Metalloprotease</keyword>
<dbReference type="InterPro" id="IPR007863">
    <property type="entry name" value="Peptidase_M16_C"/>
</dbReference>
<sequence>MTLHEFPRLGERYWEQRLENGLLLRVVPKPGFARSYAFLGVDYGSVDTSFTRGGIPCRTPDGVAHYLEHKMFDLPEDNAMNLFAAHGGYPNAFTGYAMTAYYFDCTEQFAENLRILLRMVLTPWFPDESVEKERGIIAQEIRMYEDSADSRAYEDLFGAMFAHHPIRVPIAGTVESIGEITPQVLQDCHAAFYAPANLMLCVTGDVDPALVEEIARAESANAHAEPVPVRDYGPAEAMTCPTKRTVRHMEIAMPTFCLGFKCEPPARGLESMRREIIGDLAAEILVGESSALYTRLYDEGLINSDFSAGYESVRDACLFSAGGDSRDPDAVLRAILDEAQRLSCEGFDRALFDRLIRSSLGRRTRDLDSFESVCYRMCAYRFDGVDYFSFPEAYASVTPEDVLQFIRQVIRPERAALSIILPNESEESA</sequence>
<keyword evidence="2" id="KW-0645">Protease</keyword>
<feature type="domain" description="Peptidase M16 N-terminal" evidence="6">
    <location>
        <begin position="61"/>
        <end position="173"/>
    </location>
</feature>
<organism evidence="8 9">
    <name type="scientific">Faecousia intestinalis</name>
    <dbReference type="NCBI Taxonomy" id="3133167"/>
    <lineage>
        <taxon>Bacteria</taxon>
        <taxon>Bacillati</taxon>
        <taxon>Bacillota</taxon>
        <taxon>Clostridia</taxon>
        <taxon>Eubacteriales</taxon>
        <taxon>Oscillospiraceae</taxon>
        <taxon>Faecousia</taxon>
    </lineage>
</organism>
<evidence type="ECO:0000259" key="6">
    <source>
        <dbReference type="Pfam" id="PF00675"/>
    </source>
</evidence>
<keyword evidence="9" id="KW-1185">Reference proteome</keyword>
<name>A0ABV1G9E2_9FIRM</name>
<dbReference type="RefSeq" id="WP_349136740.1">
    <property type="nucleotide sequence ID" value="NZ_JBBMFF010000255.1"/>
</dbReference>
<dbReference type="InterPro" id="IPR011765">
    <property type="entry name" value="Pept_M16_N"/>
</dbReference>
<comment type="caution">
    <text evidence="8">The sequence shown here is derived from an EMBL/GenBank/DDBJ whole genome shotgun (WGS) entry which is preliminary data.</text>
</comment>
<keyword evidence="3" id="KW-0378">Hydrolase</keyword>
<dbReference type="PANTHER" id="PTHR43690">
    <property type="entry name" value="NARDILYSIN"/>
    <property type="match status" value="1"/>
</dbReference>
<dbReference type="NCBIfam" id="NF047421">
    <property type="entry name" value="YfmH_fam"/>
    <property type="match status" value="1"/>
</dbReference>
<evidence type="ECO:0000256" key="4">
    <source>
        <dbReference type="ARBA" id="ARBA00022833"/>
    </source>
</evidence>
<gene>
    <name evidence="8" type="ORF">WMO66_12425</name>
</gene>
<dbReference type="Gene3D" id="3.30.830.10">
    <property type="entry name" value="Metalloenzyme, LuxS/M16 peptidase-like"/>
    <property type="match status" value="2"/>
</dbReference>
<reference evidence="8 9" key="1">
    <citation type="submission" date="2024-03" db="EMBL/GenBank/DDBJ databases">
        <title>Human intestinal bacterial collection.</title>
        <authorList>
            <person name="Pauvert C."/>
            <person name="Hitch T.C.A."/>
            <person name="Clavel T."/>
        </authorList>
    </citation>
    <scope>NUCLEOTIDE SEQUENCE [LARGE SCALE GENOMIC DNA]</scope>
    <source>
        <strain evidence="8 9">CLA-AA-H192</strain>
    </source>
</reference>
<evidence type="ECO:0000256" key="3">
    <source>
        <dbReference type="ARBA" id="ARBA00022801"/>
    </source>
</evidence>
<feature type="domain" description="Peptidase M16 C-terminal" evidence="7">
    <location>
        <begin position="180"/>
        <end position="357"/>
    </location>
</feature>
<dbReference type="InterPro" id="IPR050626">
    <property type="entry name" value="Peptidase_M16"/>
</dbReference>
<dbReference type="EMBL" id="JBBMFF010000255">
    <property type="protein sequence ID" value="MEQ2512038.1"/>
    <property type="molecule type" value="Genomic_DNA"/>
</dbReference>
<dbReference type="Proteomes" id="UP001491552">
    <property type="component" value="Unassembled WGS sequence"/>
</dbReference>
<dbReference type="PANTHER" id="PTHR43690:SF17">
    <property type="entry name" value="PROTEIN YHJJ"/>
    <property type="match status" value="1"/>
</dbReference>
<dbReference type="Pfam" id="PF05193">
    <property type="entry name" value="Peptidase_M16_C"/>
    <property type="match status" value="1"/>
</dbReference>
<evidence type="ECO:0000256" key="5">
    <source>
        <dbReference type="ARBA" id="ARBA00023049"/>
    </source>
</evidence>